<dbReference type="Proteomes" id="UP000294802">
    <property type="component" value="Unassembled WGS sequence"/>
</dbReference>
<dbReference type="Pfam" id="PF02620">
    <property type="entry name" value="YceD"/>
    <property type="match status" value="1"/>
</dbReference>
<proteinExistence type="predicted"/>
<evidence type="ECO:0000313" key="1">
    <source>
        <dbReference type="EMBL" id="TDM07354.1"/>
    </source>
</evidence>
<dbReference type="OrthoDB" id="9790372at2"/>
<dbReference type="EMBL" id="SCWB01000015">
    <property type="protein sequence ID" value="TDM07354.1"/>
    <property type="molecule type" value="Genomic_DNA"/>
</dbReference>
<dbReference type="RefSeq" id="WP_133444364.1">
    <property type="nucleotide sequence ID" value="NZ_SCWB01000015.1"/>
</dbReference>
<comment type="caution">
    <text evidence="1">The sequence shown here is derived from an EMBL/GenBank/DDBJ whole genome shotgun (WGS) entry which is preliminary data.</text>
</comment>
<name>A0A4R6BSX6_9STAP</name>
<accession>A0A4R6BSX6</accession>
<gene>
    <name evidence="1" type="ORF">ERX29_09055</name>
</gene>
<reference evidence="1 2" key="1">
    <citation type="submission" date="2019-01" db="EMBL/GenBank/DDBJ databases">
        <title>Draft genome sequences of the type strains of six Macrococcus species.</title>
        <authorList>
            <person name="Mazhar S."/>
            <person name="Altermann E."/>
            <person name="Hill C."/>
            <person name="Mcauliffe O."/>
        </authorList>
    </citation>
    <scope>NUCLEOTIDE SEQUENCE [LARGE SCALE GENOMIC DNA]</scope>
    <source>
        <strain evidence="1 2">CCM4815</strain>
    </source>
</reference>
<organism evidence="1 2">
    <name type="scientific">Macrococcus lamae</name>
    <dbReference type="NCBI Taxonomy" id="198484"/>
    <lineage>
        <taxon>Bacteria</taxon>
        <taxon>Bacillati</taxon>
        <taxon>Bacillota</taxon>
        <taxon>Bacilli</taxon>
        <taxon>Bacillales</taxon>
        <taxon>Staphylococcaceae</taxon>
        <taxon>Macrococcus</taxon>
    </lineage>
</organism>
<dbReference type="AlphaFoldDB" id="A0A4R6BSX6"/>
<keyword evidence="2" id="KW-1185">Reference proteome</keyword>
<evidence type="ECO:0000313" key="2">
    <source>
        <dbReference type="Proteomes" id="UP000294802"/>
    </source>
</evidence>
<sequence>MKWSITQLRKHQDAPLSFETDLEFPHLIENLQLIDLSTIHVEGQLTTRTREVYADLIITGSYTMSCARTLEPVEVPIHIESLEIFDMNEFDLDEELNRHEIVNGLIDIKPVVEELVVLNKPVRVIKDDVEMSLTQGNGWEVVDEDQLTQEDTPKVDPRFAKLQDLLDSKS</sequence>
<dbReference type="InterPro" id="IPR003772">
    <property type="entry name" value="YceD"/>
</dbReference>
<protein>
    <submittedName>
        <fullName evidence="1">DUF177 domain-containing protein</fullName>
    </submittedName>
</protein>